<evidence type="ECO:0000256" key="1">
    <source>
        <dbReference type="SAM" id="MobiDB-lite"/>
    </source>
</evidence>
<feature type="compositionally biased region" description="Polar residues" evidence="1">
    <location>
        <begin position="1451"/>
        <end position="1474"/>
    </location>
</feature>
<proteinExistence type="predicted"/>
<dbReference type="OrthoDB" id="340611at2759"/>
<evidence type="ECO:0000313" key="4">
    <source>
        <dbReference type="Proteomes" id="UP000186804"/>
    </source>
</evidence>
<gene>
    <name evidence="3" type="ORF">cand_023330</name>
</gene>
<dbReference type="EMBL" id="LRBS01000048">
    <property type="protein sequence ID" value="OII76990.1"/>
    <property type="molecule type" value="Genomic_DNA"/>
</dbReference>
<accession>A0A1J4MS36</accession>
<feature type="region of interest" description="Disordered" evidence="1">
    <location>
        <begin position="1303"/>
        <end position="1327"/>
    </location>
</feature>
<dbReference type="VEuPathDB" id="CryptoDB:cand_023330"/>
<organism evidence="3 4">
    <name type="scientific">Cryptosporidium andersoni</name>
    <dbReference type="NCBI Taxonomy" id="117008"/>
    <lineage>
        <taxon>Eukaryota</taxon>
        <taxon>Sar</taxon>
        <taxon>Alveolata</taxon>
        <taxon>Apicomplexa</taxon>
        <taxon>Conoidasida</taxon>
        <taxon>Coccidia</taxon>
        <taxon>Eucoccidiorida</taxon>
        <taxon>Eimeriorina</taxon>
        <taxon>Cryptosporidiidae</taxon>
        <taxon>Cryptosporidium</taxon>
    </lineage>
</organism>
<keyword evidence="2" id="KW-0472">Membrane</keyword>
<reference evidence="3 4" key="1">
    <citation type="submission" date="2016-10" db="EMBL/GenBank/DDBJ databases">
        <title>Reductive evolution of mitochondrial metabolism and differential evolution of invasion-related proteins in Cryptosporidium.</title>
        <authorList>
            <person name="Liu S."/>
            <person name="Roellig D.M."/>
            <person name="Guo Y."/>
            <person name="Li N."/>
            <person name="Frace M.A."/>
            <person name="Tang K."/>
            <person name="Zhang L."/>
            <person name="Feng Y."/>
            <person name="Xiao L."/>
        </authorList>
    </citation>
    <scope>NUCLEOTIDE SEQUENCE [LARGE SCALE GENOMIC DNA]</scope>
    <source>
        <strain evidence="3">30847</strain>
    </source>
</reference>
<feature type="compositionally biased region" description="Polar residues" evidence="1">
    <location>
        <begin position="1303"/>
        <end position="1313"/>
    </location>
</feature>
<dbReference type="Proteomes" id="UP000186804">
    <property type="component" value="Unassembled WGS sequence"/>
</dbReference>
<comment type="caution">
    <text evidence="3">The sequence shown here is derived from an EMBL/GenBank/DDBJ whole genome shotgun (WGS) entry which is preliminary data.</text>
</comment>
<keyword evidence="2" id="KW-1133">Transmembrane helix</keyword>
<keyword evidence="4" id="KW-1185">Reference proteome</keyword>
<dbReference type="RefSeq" id="XP_067068836.1">
    <property type="nucleotide sequence ID" value="XM_067212563.1"/>
</dbReference>
<evidence type="ECO:0000313" key="3">
    <source>
        <dbReference type="EMBL" id="OII76990.1"/>
    </source>
</evidence>
<keyword evidence="2" id="KW-0812">Transmembrane</keyword>
<sequence>MDPLGLGRMINEKFTQIGENVLGSVIDQIVDNSSVHLSHLNEFQSSAIMRLLRRVAGSKFLNKQPIIESEPVRFVFDDTTDPVPSALGSSSLGILTVTVNRAIVSPMGFSRNLRNFVNNPNAEWVLEITTEGQMVSSIPISSSKFTLDIPASSISPVHYNNEERGSTKVGSSSSNTSTGIREIVFNFVKSFEITDFNSDICFEIICRIPVEAKPLEITSKIPCRLENCNHLHNNPTDKTDMNVYNSKISSDIDSDHLNLTCGDCIRSEDYTCNSKSLANTPIRDFEVEPLSECTGKGNINMNFSTIGGPYKQYKLTRLQRERPLCLYNNEHAKVQVGKCNEGNSNTETDKLGGFERAWQVDYECVHFGKVLIPLTNTVWETIEELPFCLIDGISNFSYNNKFNEKESDVPERLNTVGEWTLLYSLDNGSNNKPDNNRNTNSDIEIFPSANVQDYGLRNRKLAESSGSKLNLNIKKDEKNDTNTYQGVQDNVKSLSVEAYPGLQETKKSCRDPEIEFRWYHLYPHVTRMPKYVRPVAGILDYGLSNPIKTLGFLQIGLYFKPKANYKYQTYFKSFLNITQNRASTRWLLPEAFEPQYFQKYAELVKYTFEHLPRWIPKMCYLINHRIPRNRADRLLIAIFWYFIASIFIKVSDIPTFTWTILGITFVISMTYRFGTHISSPAHLELLSRVNINSLGQGKEGLQDQNIAKALRLLLKPKLEKGVPMVSQQSGSSTSNPVNLVNLTSNDPNIVEPSSILLNSENTEIDHGISRKVSNSSYSPNILVTPGAHIEAIDSNNLDKLSVKDTSVKLNGKVLNSNMTSSIYTRSVEGLTSLCFGELSEKNSPATLSNKVDLDYTTANFPSNSNSHSAFNLPLNLYLGTEIFQRSYYPMYSIKNGQGFICDKVQLELSDSPLSSNLHESNSFSESSLNDKFGIVETPFGALKIGIRSHCNENFASIFFDDDTVDPIQVQLNNIFMVAETVQYSFAWVCNVAEKLKNAFNFEDPFIPVYTFIILTSIVGIFNIGYLVITNLPFCSLFRSLLFIKFLFNMLEMDPWNFVQLEIYRNRNQLIKAGSVDYFSRLFISKVKEYFQINKNYNIDTNLLFIIYNLCLNDYYPDRFITTQARGIQKPIKILPINWDEYLFFYSIKYILLIVIFLGLIIRTILDILLSDISRKIRNCLYLWWSKIPDIRELEHRCIASSQFIGNLDRLVDNNKSADNSYSYFLGIRQTDQFNFGYSKADNFLKQYYFGRTASVIKGTAPYTNEEISNPTNFSESNSLNSNLQSNPISTSKGLISYLLPNTTDKNQNFNPTIDKQEQDKGGVNKKSSIPSSYEILEALIDGFYSGSKSSAKLDNKEISLDSSQQDYQNESIKDMKSLKINNQLISTEEIKSSEIEEYLSQNLPLKKNPFTEDPSNIETQVQSNIDYSIHEDINHTNCDNSNCKYEHMVETKQNSPSSRVQTSNQSTDNPENKNTISRFFNSFKTLSQNAWPEKVFTGVFSTSMNNDNNNNRLSTSSNVYSDNNQNISILDDSRKFIRFQNPPNSSQ</sequence>
<feature type="transmembrane region" description="Helical" evidence="2">
    <location>
        <begin position="1006"/>
        <end position="1028"/>
    </location>
</feature>
<name>A0A1J4MS36_9CRYT</name>
<feature type="transmembrane region" description="Helical" evidence="2">
    <location>
        <begin position="1142"/>
        <end position="1165"/>
    </location>
</feature>
<evidence type="ECO:0000256" key="2">
    <source>
        <dbReference type="SAM" id="Phobius"/>
    </source>
</evidence>
<dbReference type="GeneID" id="92366517"/>
<feature type="region of interest" description="Disordered" evidence="1">
    <location>
        <begin position="1448"/>
        <end position="1474"/>
    </location>
</feature>
<protein>
    <submittedName>
        <fullName evidence="3">Uncharacterized protein</fullName>
    </submittedName>
</protein>